<dbReference type="PANTHER" id="PTHR43765:SF2">
    <property type="entry name" value="2-DEHYDROPANTOATE 2-REDUCTASE"/>
    <property type="match status" value="1"/>
</dbReference>
<reference evidence="12 13" key="1">
    <citation type="submission" date="2024-06" db="EMBL/GenBank/DDBJ databases">
        <title>Sorghum-associated microbial communities from plants grown in Nebraska, USA.</title>
        <authorList>
            <person name="Schachtman D."/>
        </authorList>
    </citation>
    <scope>NUCLEOTIDE SEQUENCE [LARGE SCALE GENOMIC DNA]</scope>
    <source>
        <strain evidence="12 13">2709</strain>
    </source>
</reference>
<feature type="domain" description="Ketopantoate reductase C-terminal" evidence="11">
    <location>
        <begin position="194"/>
        <end position="334"/>
    </location>
</feature>
<evidence type="ECO:0000259" key="10">
    <source>
        <dbReference type="Pfam" id="PF02558"/>
    </source>
</evidence>
<dbReference type="InterPro" id="IPR013328">
    <property type="entry name" value="6PGD_dom2"/>
</dbReference>
<dbReference type="InterPro" id="IPR013752">
    <property type="entry name" value="KPA_reductase"/>
</dbReference>
<dbReference type="NCBIfam" id="TIGR00745">
    <property type="entry name" value="apbA_panE"/>
    <property type="match status" value="1"/>
</dbReference>
<keyword evidence="5" id="KW-0566">Pantothenate biosynthesis</keyword>
<evidence type="ECO:0000256" key="1">
    <source>
        <dbReference type="ARBA" id="ARBA00004994"/>
    </source>
</evidence>
<comment type="catalytic activity">
    <reaction evidence="9">
        <text>(R)-pantoate + NADP(+) = 2-dehydropantoate + NADPH + H(+)</text>
        <dbReference type="Rhea" id="RHEA:16233"/>
        <dbReference type="ChEBI" id="CHEBI:11561"/>
        <dbReference type="ChEBI" id="CHEBI:15378"/>
        <dbReference type="ChEBI" id="CHEBI:15980"/>
        <dbReference type="ChEBI" id="CHEBI:57783"/>
        <dbReference type="ChEBI" id="CHEBI:58349"/>
        <dbReference type="EC" id="1.1.1.169"/>
    </reaction>
</comment>
<dbReference type="InterPro" id="IPR050838">
    <property type="entry name" value="Ketopantoate_reductase"/>
</dbReference>
<accession>A0ABV2Q566</accession>
<dbReference type="InterPro" id="IPR036291">
    <property type="entry name" value="NAD(P)-bd_dom_sf"/>
</dbReference>
<feature type="domain" description="Ketopantoate reductase N-terminal" evidence="10">
    <location>
        <begin position="15"/>
        <end position="167"/>
    </location>
</feature>
<evidence type="ECO:0000256" key="6">
    <source>
        <dbReference type="ARBA" id="ARBA00022857"/>
    </source>
</evidence>
<dbReference type="PANTHER" id="PTHR43765">
    <property type="entry name" value="2-DEHYDROPANTOATE 2-REDUCTASE-RELATED"/>
    <property type="match status" value="1"/>
</dbReference>
<sequence length="352" mass="37878">MLARMTSHLLPPQRVAIVGAGAIGCRMAACLERSGHDVTLFDGWAEHVSTIRQQGLELVERGLSSSHKVRAFHTAEAIEAVDASSFEWVLLASRGDDTPRFLPLVQALLAPQGVVVSCQNGIHEFAIAQALGVQRTMGCSMIFGAKLTAPGQVTAIEGEDTMRVGQMVPDGSARTDKLARLLNKCGSVTTTDNLVGYRWTKLTLNCMGNPLLLLSGLTGAELHAQAPVRNFMIAVAGEVQRAALADGARPEPVLGHSSHEWTAPDAQHNPALHEALRHHGELLGQRRLSMVADFEARGRTEVRDFNGLVVRKSMEHGLHAPLNAWIQQQVTALEAGERSVLARGLAPLHALI</sequence>
<dbReference type="InterPro" id="IPR003710">
    <property type="entry name" value="ApbA"/>
</dbReference>
<dbReference type="Pfam" id="PF08546">
    <property type="entry name" value="ApbA_C"/>
    <property type="match status" value="1"/>
</dbReference>
<dbReference type="SUPFAM" id="SSF48179">
    <property type="entry name" value="6-phosphogluconate dehydrogenase C-terminal domain-like"/>
    <property type="match status" value="1"/>
</dbReference>
<name>A0ABV2Q566_9BURK</name>
<evidence type="ECO:0000256" key="4">
    <source>
        <dbReference type="ARBA" id="ARBA00019465"/>
    </source>
</evidence>
<dbReference type="Gene3D" id="3.40.50.720">
    <property type="entry name" value="NAD(P)-binding Rossmann-like Domain"/>
    <property type="match status" value="1"/>
</dbReference>
<keyword evidence="6" id="KW-0521">NADP</keyword>
<dbReference type="GO" id="GO:0008677">
    <property type="term" value="F:2-dehydropantoate 2-reductase activity"/>
    <property type="evidence" value="ECO:0007669"/>
    <property type="project" value="UniProtKB-EC"/>
</dbReference>
<gene>
    <name evidence="12" type="ORF">ABIE13_001279</name>
</gene>
<proteinExistence type="inferred from homology"/>
<evidence type="ECO:0000256" key="9">
    <source>
        <dbReference type="ARBA" id="ARBA00048793"/>
    </source>
</evidence>
<dbReference type="InterPro" id="IPR008927">
    <property type="entry name" value="6-PGluconate_DH-like_C_sf"/>
</dbReference>
<dbReference type="Gene3D" id="1.10.1040.10">
    <property type="entry name" value="N-(1-d-carboxylethyl)-l-norvaline Dehydrogenase, domain 2"/>
    <property type="match status" value="1"/>
</dbReference>
<keyword evidence="13" id="KW-1185">Reference proteome</keyword>
<dbReference type="Pfam" id="PF02558">
    <property type="entry name" value="ApbA"/>
    <property type="match status" value="1"/>
</dbReference>
<evidence type="ECO:0000256" key="7">
    <source>
        <dbReference type="ARBA" id="ARBA00023002"/>
    </source>
</evidence>
<evidence type="ECO:0000256" key="5">
    <source>
        <dbReference type="ARBA" id="ARBA00022655"/>
    </source>
</evidence>
<dbReference type="EC" id="1.1.1.169" evidence="3"/>
<organism evidence="12 13">
    <name type="scientific">Ottowia thiooxydans</name>
    <dbReference type="NCBI Taxonomy" id="219182"/>
    <lineage>
        <taxon>Bacteria</taxon>
        <taxon>Pseudomonadati</taxon>
        <taxon>Pseudomonadota</taxon>
        <taxon>Betaproteobacteria</taxon>
        <taxon>Burkholderiales</taxon>
        <taxon>Comamonadaceae</taxon>
        <taxon>Ottowia</taxon>
    </lineage>
</organism>
<keyword evidence="7 12" id="KW-0560">Oxidoreductase</keyword>
<evidence type="ECO:0000313" key="12">
    <source>
        <dbReference type="EMBL" id="MET4576179.1"/>
    </source>
</evidence>
<evidence type="ECO:0000313" key="13">
    <source>
        <dbReference type="Proteomes" id="UP001549320"/>
    </source>
</evidence>
<comment type="caution">
    <text evidence="12">The sequence shown here is derived from an EMBL/GenBank/DDBJ whole genome shotgun (WGS) entry which is preliminary data.</text>
</comment>
<dbReference type="Proteomes" id="UP001549320">
    <property type="component" value="Unassembled WGS sequence"/>
</dbReference>
<evidence type="ECO:0000256" key="2">
    <source>
        <dbReference type="ARBA" id="ARBA00007870"/>
    </source>
</evidence>
<dbReference type="PROSITE" id="PS51257">
    <property type="entry name" value="PROKAR_LIPOPROTEIN"/>
    <property type="match status" value="1"/>
</dbReference>
<evidence type="ECO:0000256" key="3">
    <source>
        <dbReference type="ARBA" id="ARBA00013014"/>
    </source>
</evidence>
<comment type="pathway">
    <text evidence="1">Cofactor biosynthesis; (R)-pantothenate biosynthesis; (R)-pantoate from 3-methyl-2-oxobutanoate: step 2/2.</text>
</comment>
<protein>
    <recommendedName>
        <fullName evidence="4">2-dehydropantoate 2-reductase</fullName>
        <ecNumber evidence="3">1.1.1.169</ecNumber>
    </recommendedName>
    <alternativeName>
        <fullName evidence="8">Ketopantoate reductase</fullName>
    </alternativeName>
</protein>
<dbReference type="SUPFAM" id="SSF51735">
    <property type="entry name" value="NAD(P)-binding Rossmann-fold domains"/>
    <property type="match status" value="1"/>
</dbReference>
<evidence type="ECO:0000256" key="8">
    <source>
        <dbReference type="ARBA" id="ARBA00032024"/>
    </source>
</evidence>
<dbReference type="InterPro" id="IPR013332">
    <property type="entry name" value="KPR_N"/>
</dbReference>
<evidence type="ECO:0000259" key="11">
    <source>
        <dbReference type="Pfam" id="PF08546"/>
    </source>
</evidence>
<dbReference type="EMBL" id="JBEPSH010000002">
    <property type="protein sequence ID" value="MET4576179.1"/>
    <property type="molecule type" value="Genomic_DNA"/>
</dbReference>
<comment type="similarity">
    <text evidence="2">Belongs to the ketopantoate reductase family.</text>
</comment>